<name>A0A3L6DVS0_MAIZE</name>
<dbReference type="AlphaFoldDB" id="A0A3L6DVS0"/>
<evidence type="ECO:0000313" key="2">
    <source>
        <dbReference type="EMBL" id="PWZ12559.1"/>
    </source>
</evidence>
<dbReference type="EMBL" id="NCVQ01000008">
    <property type="protein sequence ID" value="PWZ12559.1"/>
    <property type="molecule type" value="Genomic_DNA"/>
</dbReference>
<feature type="compositionally biased region" description="Basic and acidic residues" evidence="1">
    <location>
        <begin position="1"/>
        <end position="18"/>
    </location>
</feature>
<organism evidence="2">
    <name type="scientific">Zea mays</name>
    <name type="common">Maize</name>
    <dbReference type="NCBI Taxonomy" id="4577"/>
    <lineage>
        <taxon>Eukaryota</taxon>
        <taxon>Viridiplantae</taxon>
        <taxon>Streptophyta</taxon>
        <taxon>Embryophyta</taxon>
        <taxon>Tracheophyta</taxon>
        <taxon>Spermatophyta</taxon>
        <taxon>Magnoliopsida</taxon>
        <taxon>Liliopsida</taxon>
        <taxon>Poales</taxon>
        <taxon>Poaceae</taxon>
        <taxon>PACMAD clade</taxon>
        <taxon>Panicoideae</taxon>
        <taxon>Andropogonodae</taxon>
        <taxon>Andropogoneae</taxon>
        <taxon>Tripsacinae</taxon>
        <taxon>Zea</taxon>
    </lineage>
</organism>
<gene>
    <name evidence="2" type="ORF">Zm00014a_036753</name>
</gene>
<proteinExistence type="predicted"/>
<accession>A0A3L6DVS0</accession>
<evidence type="ECO:0000256" key="1">
    <source>
        <dbReference type="SAM" id="MobiDB-lite"/>
    </source>
</evidence>
<feature type="region of interest" description="Disordered" evidence="1">
    <location>
        <begin position="1"/>
        <end position="121"/>
    </location>
</feature>
<sequence length="121" mass="13213">MCHRLREGRTEPRSRGWDGRAVPSWKGGLASRAGGPCAHAIVEGRGGSQPSTGKPTPPPKVHSLRLHLYPVANPTNGQGVHYPMPYERLAPQRRRSSLRLTPYTDDSGDRDDLPCSLALPL</sequence>
<comment type="caution">
    <text evidence="2">The sequence shown here is derived from an EMBL/GenBank/DDBJ whole genome shotgun (WGS) entry which is preliminary data.</text>
</comment>
<dbReference type="Proteomes" id="UP000251960">
    <property type="component" value="Chromosome 7"/>
</dbReference>
<reference evidence="2" key="1">
    <citation type="journal article" date="2018" name="Nat. Genet.">
        <title>Extensive intraspecific gene order and gene structural variations between Mo17 and other maize genomes.</title>
        <authorList>
            <person name="Sun S."/>
            <person name="Zhou Y."/>
            <person name="Chen J."/>
            <person name="Shi J."/>
            <person name="Zhao H."/>
            <person name="Zhao H."/>
            <person name="Song W."/>
            <person name="Zhang M."/>
            <person name="Cui Y."/>
            <person name="Dong X."/>
            <person name="Liu H."/>
            <person name="Ma X."/>
            <person name="Jiao Y."/>
            <person name="Wang B."/>
            <person name="Wei X."/>
            <person name="Stein J.C."/>
            <person name="Glaubitz J.C."/>
            <person name="Lu F."/>
            <person name="Yu G."/>
            <person name="Liang C."/>
            <person name="Fengler K."/>
            <person name="Li B."/>
            <person name="Rafalski A."/>
            <person name="Schnable P.S."/>
            <person name="Ware D.H."/>
            <person name="Buckler E.S."/>
            <person name="Lai J."/>
        </authorList>
    </citation>
    <scope>NUCLEOTIDE SEQUENCE [LARGE SCALE GENOMIC DNA]</scope>
    <source>
        <tissue evidence="2">Seedling</tissue>
    </source>
</reference>
<protein>
    <submittedName>
        <fullName evidence="2">Uncharacterized protein</fullName>
    </submittedName>
</protein>